<keyword evidence="2" id="KW-1133">Transmembrane helix</keyword>
<evidence type="ECO:0000256" key="1">
    <source>
        <dbReference type="SAM" id="MobiDB-lite"/>
    </source>
</evidence>
<feature type="region of interest" description="Disordered" evidence="1">
    <location>
        <begin position="209"/>
        <end position="239"/>
    </location>
</feature>
<feature type="compositionally biased region" description="Basic and acidic residues" evidence="1">
    <location>
        <begin position="229"/>
        <end position="239"/>
    </location>
</feature>
<dbReference type="EMBL" id="CP123505">
    <property type="protein sequence ID" value="WGM03362.1"/>
    <property type="molecule type" value="Genomic_DNA"/>
</dbReference>
<evidence type="ECO:0000256" key="2">
    <source>
        <dbReference type="SAM" id="Phobius"/>
    </source>
</evidence>
<geneLocation type="plasmid" evidence="3 4">
    <name>paPv1</name>
</geneLocation>
<feature type="transmembrane region" description="Helical" evidence="2">
    <location>
        <begin position="52"/>
        <end position="69"/>
    </location>
</feature>
<feature type="transmembrane region" description="Helical" evidence="2">
    <location>
        <begin position="5"/>
        <end position="21"/>
    </location>
</feature>
<keyword evidence="3" id="KW-0614">Plasmid</keyword>
<keyword evidence="2" id="KW-0472">Membrane</keyword>
<protein>
    <submittedName>
        <fullName evidence="3">Uncharacterized protein</fullName>
    </submittedName>
</protein>
<gene>
    <name evidence="3" type="ORF">QE210_17645</name>
</gene>
<name>A0AA95GZS5_9GAMM</name>
<evidence type="ECO:0000313" key="4">
    <source>
        <dbReference type="Proteomes" id="UP001177595"/>
    </source>
</evidence>
<accession>A0AA95GZS5</accession>
<reference evidence="3" key="1">
    <citation type="submission" date="2023-04" db="EMBL/GenBank/DDBJ databases">
        <title>Genome dynamics across the evolutionary transition to endosymbiosis.</title>
        <authorList>
            <person name="Siozios S."/>
            <person name="Nadal-Jimenez P."/>
            <person name="Azagi T."/>
            <person name="Sprong H."/>
            <person name="Frost C.L."/>
            <person name="Parratt S.R."/>
            <person name="Taylor G."/>
            <person name="Brettell L."/>
            <person name="Lew K.C."/>
            <person name="Croft L."/>
            <person name="King K.C."/>
            <person name="Brockhurst M.A."/>
            <person name="Hypsa V."/>
            <person name="Novakova E."/>
            <person name="Darby A.C."/>
            <person name="Hurst G.D.D."/>
        </authorList>
    </citation>
    <scope>NUCLEOTIDE SEQUENCE</scope>
    <source>
        <strain evidence="3">APv</strain>
        <plasmid evidence="3">paPv1</plasmid>
    </source>
</reference>
<keyword evidence="2" id="KW-0812">Transmembrane</keyword>
<dbReference type="AlphaFoldDB" id="A0AA95GZS5"/>
<organism evidence="3 4">
    <name type="scientific">Arsenophonus nasoniae</name>
    <name type="common">son-killer infecting Nasonia vitripennis</name>
    <dbReference type="NCBI Taxonomy" id="638"/>
    <lineage>
        <taxon>Bacteria</taxon>
        <taxon>Pseudomonadati</taxon>
        <taxon>Pseudomonadota</taxon>
        <taxon>Gammaproteobacteria</taxon>
        <taxon>Enterobacterales</taxon>
        <taxon>Morganellaceae</taxon>
        <taxon>Arsenophonus</taxon>
    </lineage>
</organism>
<dbReference type="Proteomes" id="UP001177595">
    <property type="component" value="Plasmid paPv1"/>
</dbReference>
<feature type="transmembrane region" description="Helical" evidence="2">
    <location>
        <begin position="89"/>
        <end position="112"/>
    </location>
</feature>
<feature type="compositionally biased region" description="Low complexity" evidence="1">
    <location>
        <begin position="209"/>
        <end position="227"/>
    </location>
</feature>
<sequence>MRFIAFIITIIILETLFLFYFKQTSSMIAMSVINLSAVFCFFSKNWRESEKVFKYPLLGGFFIGNILILSREFLEISAKNDGYVFSEVIYGGVILSAIISLFIAGAILFSYAPQDWQRNGSSHHSSHQFSPVNNQNFNDDSAETYYRWPEDDSFSSRIETNTDNLSLNHDVFSADTNPATGLPMCGYVDSAGNMYGTSSHEFSSYSSSFDDSYSSSSSFDNDFNTTSGFDHDDYSRRDS</sequence>
<proteinExistence type="predicted"/>
<evidence type="ECO:0000313" key="3">
    <source>
        <dbReference type="EMBL" id="WGM03362.1"/>
    </source>
</evidence>
<dbReference type="RefSeq" id="WP_280626515.1">
    <property type="nucleotide sequence ID" value="NZ_CP123505.1"/>
</dbReference>